<reference evidence="1 2" key="1">
    <citation type="submission" date="2019-09" db="EMBL/GenBank/DDBJ databases">
        <authorList>
            <person name="Mazhar S."/>
            <person name="Altermann E."/>
            <person name="Hill C."/>
            <person name="Mcauliffe O."/>
        </authorList>
    </citation>
    <scope>NUCLEOTIDE SEQUENCE [LARGE SCALE GENOMIC DNA]</scope>
    <source>
        <strain evidence="1 2">ATCC 51831</strain>
    </source>
</reference>
<comment type="caution">
    <text evidence="1">The sequence shown here is derived from an EMBL/GenBank/DDBJ whole genome shotgun (WGS) entry which is preliminary data.</text>
</comment>
<dbReference type="EMBL" id="SCWC02000003">
    <property type="protein sequence ID" value="KAA1039717.1"/>
    <property type="molecule type" value="Genomic_DNA"/>
</dbReference>
<gene>
    <name evidence="1" type="ORF">ERX35_006475</name>
</gene>
<evidence type="ECO:0000313" key="1">
    <source>
        <dbReference type="EMBL" id="KAA1039717.1"/>
    </source>
</evidence>
<sequence>MRLATWKISDIDIINKFSKKQLNEYDKVNFLNDSNYNIWCISAETLEELITNSLFTAVRFPEELYIFETEDYYTIDKCQWYKDVSMKRTDNSLLNLSNYKIKDDAKTPKEYLVKEIPDNAICFTVKPTNIKVFNEPINKVFNLCHEEFLKRYQAPVYNDFYKSAELANANRNQFIIYLLPLLWVYHIEFQNDKMYKTNEFNWHVAEIISMTFISLYAENDFNLLYKALNNFRLWDSTQYGWKNDKYYEIWNECFSSLKSNASKTYSAIVNKKISRNDLCPCKSGKKVKHCHADLL</sequence>
<evidence type="ECO:0008006" key="3">
    <source>
        <dbReference type="Google" id="ProtNLM"/>
    </source>
</evidence>
<dbReference type="Proteomes" id="UP000295735">
    <property type="component" value="Unassembled WGS sequence"/>
</dbReference>
<name>A0ABQ6R996_9STAP</name>
<organism evidence="1 2">
    <name type="scientific">Macrococcus equipercicus</name>
    <dbReference type="NCBI Taxonomy" id="69967"/>
    <lineage>
        <taxon>Bacteria</taxon>
        <taxon>Bacillati</taxon>
        <taxon>Bacillota</taxon>
        <taxon>Bacilli</taxon>
        <taxon>Bacillales</taxon>
        <taxon>Staphylococcaceae</taxon>
        <taxon>Macrococcus</taxon>
    </lineage>
</organism>
<dbReference type="SUPFAM" id="SSF103642">
    <property type="entry name" value="Sec-C motif"/>
    <property type="match status" value="1"/>
</dbReference>
<evidence type="ECO:0000313" key="2">
    <source>
        <dbReference type="Proteomes" id="UP000295735"/>
    </source>
</evidence>
<dbReference type="Gene3D" id="3.10.450.50">
    <property type="match status" value="1"/>
</dbReference>
<protein>
    <recommendedName>
        <fullName evidence="3">SEC-C domain-containing protein</fullName>
    </recommendedName>
</protein>
<proteinExistence type="predicted"/>
<keyword evidence="2" id="KW-1185">Reference proteome</keyword>
<dbReference type="Pfam" id="PF02810">
    <property type="entry name" value="SEC-C"/>
    <property type="match status" value="1"/>
</dbReference>
<dbReference type="InterPro" id="IPR004027">
    <property type="entry name" value="SEC_C_motif"/>
</dbReference>
<dbReference type="RefSeq" id="WP_149459101.1">
    <property type="nucleotide sequence ID" value="NZ_SCWC02000003.1"/>
</dbReference>
<accession>A0ABQ6R996</accession>